<gene>
    <name evidence="2" type="ORF">UPYG_G00023540</name>
</gene>
<accession>A0ABD0YAE0</accession>
<proteinExistence type="predicted"/>
<evidence type="ECO:0000313" key="3">
    <source>
        <dbReference type="Proteomes" id="UP001557470"/>
    </source>
</evidence>
<protein>
    <submittedName>
        <fullName evidence="2">Uncharacterized protein</fullName>
    </submittedName>
</protein>
<keyword evidence="3" id="KW-1185">Reference proteome</keyword>
<feature type="region of interest" description="Disordered" evidence="1">
    <location>
        <begin position="75"/>
        <end position="117"/>
    </location>
</feature>
<organism evidence="2 3">
    <name type="scientific">Umbra pygmaea</name>
    <name type="common">Eastern mudminnow</name>
    <dbReference type="NCBI Taxonomy" id="75934"/>
    <lineage>
        <taxon>Eukaryota</taxon>
        <taxon>Metazoa</taxon>
        <taxon>Chordata</taxon>
        <taxon>Craniata</taxon>
        <taxon>Vertebrata</taxon>
        <taxon>Euteleostomi</taxon>
        <taxon>Actinopterygii</taxon>
        <taxon>Neopterygii</taxon>
        <taxon>Teleostei</taxon>
        <taxon>Protacanthopterygii</taxon>
        <taxon>Esociformes</taxon>
        <taxon>Umbridae</taxon>
        <taxon>Umbra</taxon>
    </lineage>
</organism>
<name>A0ABD0YAE0_UMBPY</name>
<sequence length="117" mass="13511">MPTTRNYARHILRQINLRGQRERLKADAIPSIFSHRSKVKKRRALKPRDNCAPVKLAQINTDHNYTAKAVTVTSQIKSARAEESERKESEDQERETNPTKEREEIDISSKDRGGIED</sequence>
<dbReference type="AlphaFoldDB" id="A0ABD0YAE0"/>
<feature type="compositionally biased region" description="Basic and acidic residues" evidence="1">
    <location>
        <begin position="79"/>
        <end position="117"/>
    </location>
</feature>
<dbReference type="EMBL" id="JAGEUA010000001">
    <property type="protein sequence ID" value="KAL1022207.1"/>
    <property type="molecule type" value="Genomic_DNA"/>
</dbReference>
<evidence type="ECO:0000313" key="2">
    <source>
        <dbReference type="EMBL" id="KAL1022207.1"/>
    </source>
</evidence>
<evidence type="ECO:0000256" key="1">
    <source>
        <dbReference type="SAM" id="MobiDB-lite"/>
    </source>
</evidence>
<comment type="caution">
    <text evidence="2">The sequence shown here is derived from an EMBL/GenBank/DDBJ whole genome shotgun (WGS) entry which is preliminary data.</text>
</comment>
<dbReference type="Proteomes" id="UP001557470">
    <property type="component" value="Unassembled WGS sequence"/>
</dbReference>
<reference evidence="2 3" key="1">
    <citation type="submission" date="2024-06" db="EMBL/GenBank/DDBJ databases">
        <authorList>
            <person name="Pan Q."/>
            <person name="Wen M."/>
            <person name="Jouanno E."/>
            <person name="Zahm M."/>
            <person name="Klopp C."/>
            <person name="Cabau C."/>
            <person name="Louis A."/>
            <person name="Berthelot C."/>
            <person name="Parey E."/>
            <person name="Roest Crollius H."/>
            <person name="Montfort J."/>
            <person name="Robinson-Rechavi M."/>
            <person name="Bouchez O."/>
            <person name="Lampietro C."/>
            <person name="Lopez Roques C."/>
            <person name="Donnadieu C."/>
            <person name="Postlethwait J."/>
            <person name="Bobe J."/>
            <person name="Verreycken H."/>
            <person name="Guiguen Y."/>
        </authorList>
    </citation>
    <scope>NUCLEOTIDE SEQUENCE [LARGE SCALE GENOMIC DNA]</scope>
    <source>
        <strain evidence="2">Up_M1</strain>
        <tissue evidence="2">Testis</tissue>
    </source>
</reference>